<name>A0A5C8NPB6_9BURK</name>
<dbReference type="GO" id="GO:0004534">
    <property type="term" value="F:5'-3' RNA exonuclease activity"/>
    <property type="evidence" value="ECO:0007669"/>
    <property type="project" value="TreeGrafter"/>
</dbReference>
<sequence length="306" mass="32835">MAPGAFDADLHCHSHVSDGILAPAEVVRRAHAAGVRLHALTDHDELAGIPEAAAEARRLGMAFVAGVEISVSWGGETIHVVGLRVDPHKPTLIEGLARTRAGRDARAREMGAQLERAGVPDAYAGALKHVGNPALISRTHFARHIVDSGICADVSEVFRHYLSEGRPGFVPHRWAALGEAVGWIRGAGGVAILAHPGRYRLDEGRLWALMDEFRQAGGEGIEVVSGSHTPDQYRRFAGHAREFGFLASRGSDFHAPGESRVDFGGLPPLPDSVVPVWRDWPEAATVARSRRDGRLQTEPATGQDTA</sequence>
<dbReference type="PANTHER" id="PTHR42924:SF3">
    <property type="entry name" value="POLYMERASE_HISTIDINOL PHOSPHATASE N-TERMINAL DOMAIN-CONTAINING PROTEIN"/>
    <property type="match status" value="1"/>
</dbReference>
<dbReference type="InterPro" id="IPR016195">
    <property type="entry name" value="Pol/histidinol_Pase-like"/>
</dbReference>
<comment type="caution">
    <text evidence="3">The sequence shown here is derived from an EMBL/GenBank/DDBJ whole genome shotgun (WGS) entry which is preliminary data.</text>
</comment>
<feature type="domain" description="Polymerase/histidinol phosphatase N-terminal" evidence="2">
    <location>
        <begin position="8"/>
        <end position="73"/>
    </location>
</feature>
<dbReference type="EMBL" id="VDUY01000009">
    <property type="protein sequence ID" value="TXL62671.1"/>
    <property type="molecule type" value="Genomic_DNA"/>
</dbReference>
<dbReference type="Gene3D" id="3.20.20.140">
    <property type="entry name" value="Metal-dependent hydrolases"/>
    <property type="match status" value="1"/>
</dbReference>
<dbReference type="OrthoDB" id="9804333at2"/>
<evidence type="ECO:0000313" key="3">
    <source>
        <dbReference type="EMBL" id="TXL62671.1"/>
    </source>
</evidence>
<dbReference type="Pfam" id="PF02811">
    <property type="entry name" value="PHP"/>
    <property type="match status" value="1"/>
</dbReference>
<dbReference type="AlphaFoldDB" id="A0A5C8NPB6"/>
<dbReference type="PANTHER" id="PTHR42924">
    <property type="entry name" value="EXONUCLEASE"/>
    <property type="match status" value="1"/>
</dbReference>
<dbReference type="InterPro" id="IPR004013">
    <property type="entry name" value="PHP_dom"/>
</dbReference>
<protein>
    <submittedName>
        <fullName evidence="3">PHP domain-containing protein</fullName>
    </submittedName>
</protein>
<dbReference type="GO" id="GO:0035312">
    <property type="term" value="F:5'-3' DNA exonuclease activity"/>
    <property type="evidence" value="ECO:0007669"/>
    <property type="project" value="TreeGrafter"/>
</dbReference>
<evidence type="ECO:0000259" key="2">
    <source>
        <dbReference type="SMART" id="SM00481"/>
    </source>
</evidence>
<dbReference type="InterPro" id="IPR049742">
    <property type="entry name" value="35NBP"/>
</dbReference>
<evidence type="ECO:0000313" key="4">
    <source>
        <dbReference type="Proteomes" id="UP000321548"/>
    </source>
</evidence>
<dbReference type="SMART" id="SM00481">
    <property type="entry name" value="POLIIIAc"/>
    <property type="match status" value="1"/>
</dbReference>
<evidence type="ECO:0000256" key="1">
    <source>
        <dbReference type="SAM" id="MobiDB-lite"/>
    </source>
</evidence>
<dbReference type="InterPro" id="IPR052018">
    <property type="entry name" value="PHP_domain"/>
</dbReference>
<proteinExistence type="predicted"/>
<dbReference type="Proteomes" id="UP000321548">
    <property type="component" value="Unassembled WGS sequence"/>
</dbReference>
<dbReference type="NCBIfam" id="NF041577">
    <property type="entry name" value="nside_bi_sphtase"/>
    <property type="match status" value="1"/>
</dbReference>
<dbReference type="CDD" id="cd07438">
    <property type="entry name" value="PHP_HisPPase_AMP"/>
    <property type="match status" value="1"/>
</dbReference>
<accession>A0A5C8NPB6</accession>
<dbReference type="SUPFAM" id="SSF89550">
    <property type="entry name" value="PHP domain-like"/>
    <property type="match status" value="1"/>
</dbReference>
<feature type="region of interest" description="Disordered" evidence="1">
    <location>
        <begin position="287"/>
        <end position="306"/>
    </location>
</feature>
<gene>
    <name evidence="3" type="ORF">FHP08_17585</name>
</gene>
<dbReference type="InterPro" id="IPR003141">
    <property type="entry name" value="Pol/His_phosphatase_N"/>
</dbReference>
<keyword evidence="4" id="KW-1185">Reference proteome</keyword>
<organism evidence="3 4">
    <name type="scientific">Zeimonas arvi</name>
    <dbReference type="NCBI Taxonomy" id="2498847"/>
    <lineage>
        <taxon>Bacteria</taxon>
        <taxon>Pseudomonadati</taxon>
        <taxon>Pseudomonadota</taxon>
        <taxon>Betaproteobacteria</taxon>
        <taxon>Burkholderiales</taxon>
        <taxon>Burkholderiaceae</taxon>
        <taxon>Zeimonas</taxon>
    </lineage>
</organism>
<dbReference type="Gene3D" id="1.10.150.650">
    <property type="match status" value="1"/>
</dbReference>
<reference evidence="3 4" key="1">
    <citation type="submission" date="2019-06" db="EMBL/GenBank/DDBJ databases">
        <title>Quisquiliibacterium sp. nov., isolated from a maize field.</title>
        <authorList>
            <person name="Lin S.-Y."/>
            <person name="Tsai C.-F."/>
            <person name="Young C.-C."/>
        </authorList>
    </citation>
    <scope>NUCLEOTIDE SEQUENCE [LARGE SCALE GENOMIC DNA]</scope>
    <source>
        <strain evidence="3 4">CC-CFT501</strain>
    </source>
</reference>